<dbReference type="EMBL" id="OZ034820">
    <property type="protein sequence ID" value="CAL1398820.1"/>
    <property type="molecule type" value="Genomic_DNA"/>
</dbReference>
<protein>
    <recommendedName>
        <fullName evidence="4">Kazal-like domain-containing protein</fullName>
    </recommendedName>
</protein>
<keyword evidence="1" id="KW-0732">Signal</keyword>
<feature type="signal peptide" evidence="1">
    <location>
        <begin position="1"/>
        <end position="32"/>
    </location>
</feature>
<dbReference type="AlphaFoldDB" id="A0AAV2FKL9"/>
<feature type="chain" id="PRO_5043606782" description="Kazal-like domain-containing protein" evidence="1">
    <location>
        <begin position="33"/>
        <end position="93"/>
    </location>
</feature>
<reference evidence="2 3" key="1">
    <citation type="submission" date="2024-04" db="EMBL/GenBank/DDBJ databases">
        <authorList>
            <person name="Fracassetti M."/>
        </authorList>
    </citation>
    <scope>NUCLEOTIDE SEQUENCE [LARGE SCALE GENOMIC DNA]</scope>
</reference>
<evidence type="ECO:0008006" key="4">
    <source>
        <dbReference type="Google" id="ProtNLM"/>
    </source>
</evidence>
<dbReference type="PANTHER" id="PTHR34376:SF2">
    <property type="entry name" value="SERINE PROTEASE INHIBITOR, KAZAL-TYPE FAMILY PROTEIN"/>
    <property type="match status" value="1"/>
</dbReference>
<organism evidence="2 3">
    <name type="scientific">Linum trigynum</name>
    <dbReference type="NCBI Taxonomy" id="586398"/>
    <lineage>
        <taxon>Eukaryota</taxon>
        <taxon>Viridiplantae</taxon>
        <taxon>Streptophyta</taxon>
        <taxon>Embryophyta</taxon>
        <taxon>Tracheophyta</taxon>
        <taxon>Spermatophyta</taxon>
        <taxon>Magnoliopsida</taxon>
        <taxon>eudicotyledons</taxon>
        <taxon>Gunneridae</taxon>
        <taxon>Pentapetalae</taxon>
        <taxon>rosids</taxon>
        <taxon>fabids</taxon>
        <taxon>Malpighiales</taxon>
        <taxon>Linaceae</taxon>
        <taxon>Linum</taxon>
    </lineage>
</organism>
<sequence>MATSASFRQQMALALVLTLALSLCVLPSTVESSWWRHSVDGDVCRGMSDPDPESCPVSCLISDPVCGADGYTYWCGCQDAMCSGTHVVRSGEC</sequence>
<proteinExistence type="predicted"/>
<dbReference type="Proteomes" id="UP001497516">
    <property type="component" value="Chromosome 7"/>
</dbReference>
<evidence type="ECO:0000256" key="1">
    <source>
        <dbReference type="SAM" id="SignalP"/>
    </source>
</evidence>
<accession>A0AAV2FKL9</accession>
<name>A0AAV2FKL9_9ROSI</name>
<keyword evidence="3" id="KW-1185">Reference proteome</keyword>
<dbReference type="PANTHER" id="PTHR34376">
    <property type="entry name" value="SERINE PROTEASE INHIBITOR, KAZAL-TYPE FAMILY PROTEIN"/>
    <property type="match status" value="1"/>
</dbReference>
<evidence type="ECO:0000313" key="2">
    <source>
        <dbReference type="EMBL" id="CAL1398820.1"/>
    </source>
</evidence>
<gene>
    <name evidence="2" type="ORF">LTRI10_LOCUS39033</name>
</gene>
<evidence type="ECO:0000313" key="3">
    <source>
        <dbReference type="Proteomes" id="UP001497516"/>
    </source>
</evidence>